<evidence type="ECO:0000313" key="2">
    <source>
        <dbReference type="Proteomes" id="UP000438429"/>
    </source>
</evidence>
<gene>
    <name evidence="1" type="ORF">F2P81_000368</name>
</gene>
<dbReference type="AlphaFoldDB" id="A0A6A4TN46"/>
<protein>
    <submittedName>
        <fullName evidence="1">Uncharacterized protein</fullName>
    </submittedName>
</protein>
<dbReference type="Proteomes" id="UP000438429">
    <property type="component" value="Unassembled WGS sequence"/>
</dbReference>
<organism evidence="1 2">
    <name type="scientific">Scophthalmus maximus</name>
    <name type="common">Turbot</name>
    <name type="synonym">Psetta maxima</name>
    <dbReference type="NCBI Taxonomy" id="52904"/>
    <lineage>
        <taxon>Eukaryota</taxon>
        <taxon>Metazoa</taxon>
        <taxon>Chordata</taxon>
        <taxon>Craniata</taxon>
        <taxon>Vertebrata</taxon>
        <taxon>Euteleostomi</taxon>
        <taxon>Actinopterygii</taxon>
        <taxon>Neopterygii</taxon>
        <taxon>Teleostei</taxon>
        <taxon>Neoteleostei</taxon>
        <taxon>Acanthomorphata</taxon>
        <taxon>Carangaria</taxon>
        <taxon>Pleuronectiformes</taxon>
        <taxon>Pleuronectoidei</taxon>
        <taxon>Scophthalmidae</taxon>
        <taxon>Scophthalmus</taxon>
    </lineage>
</organism>
<name>A0A6A4TN46_SCOMX</name>
<dbReference type="EMBL" id="VEVO01000001">
    <property type="protein sequence ID" value="KAF0046735.1"/>
    <property type="molecule type" value="Genomic_DNA"/>
</dbReference>
<evidence type="ECO:0000313" key="1">
    <source>
        <dbReference type="EMBL" id="KAF0046735.1"/>
    </source>
</evidence>
<sequence>MLLPLARHLASPVLSGVYVEERKRSAKLKKQKSTAKGAPLPKHKTLLLKLLKHLVSGPADTSVTLRQHDGTEVHKARLTASD</sequence>
<reference evidence="1 2" key="1">
    <citation type="submission" date="2019-06" db="EMBL/GenBank/DDBJ databases">
        <title>Draft genomes of female and male turbot (Scophthalmus maximus).</title>
        <authorList>
            <person name="Xu H."/>
            <person name="Xu X.-W."/>
            <person name="Shao C."/>
            <person name="Chen S."/>
        </authorList>
    </citation>
    <scope>NUCLEOTIDE SEQUENCE [LARGE SCALE GENOMIC DNA]</scope>
    <source>
        <strain evidence="1">Ysfricsl-2016a</strain>
        <tissue evidence="1">Blood</tissue>
    </source>
</reference>
<proteinExistence type="predicted"/>
<accession>A0A6A4TN46</accession>
<comment type="caution">
    <text evidence="1">The sequence shown here is derived from an EMBL/GenBank/DDBJ whole genome shotgun (WGS) entry which is preliminary data.</text>
</comment>